<keyword evidence="2" id="KW-0472">Membrane</keyword>
<proteinExistence type="predicted"/>
<evidence type="ECO:0000313" key="5">
    <source>
        <dbReference type="EMBL" id="AUX22019.1"/>
    </source>
</evidence>
<feature type="chain" id="PRO_5020185408" description="PEGA domain-containing protein" evidence="3">
    <location>
        <begin position="37"/>
        <end position="311"/>
    </location>
</feature>
<keyword evidence="2" id="KW-1133">Transmembrane helix</keyword>
<feature type="domain" description="PEGA" evidence="4">
    <location>
        <begin position="116"/>
        <end position="177"/>
    </location>
</feature>
<evidence type="ECO:0000256" key="3">
    <source>
        <dbReference type="SAM" id="SignalP"/>
    </source>
</evidence>
<dbReference type="Proteomes" id="UP000295781">
    <property type="component" value="Chromosome"/>
</dbReference>
<feature type="region of interest" description="Disordered" evidence="1">
    <location>
        <begin position="37"/>
        <end position="104"/>
    </location>
</feature>
<dbReference type="AlphaFoldDB" id="A0A4P2PYS9"/>
<sequence>MSLPGRQGISRRGRRYHCLCAALAAGGAALAGPATAAAQPAPPAASAAPPAASAAPPAASAAPPAASAAPPAASAAPPAASAAPPAASAAPPAASAAPPAASAAPPAASRLDLQVSEAGATVLVDGEVVGETPLREPVLLDVGTRRIRVTKEGFKDVEVVRQVSGDGVVTVTATLEEEVHRGRLIVTAGPTDVISVDGRVVGRGAYDGPVPSGARALRVTAPGMVPHESEVVISDDQTRRVQVSLVPQAKKGQIESWIWLGGGLLVLTGALLFSLGTFQAPPPVDGNTSPGSVPLSAPGGVSFSIPLGGGR</sequence>
<reference evidence="5 6" key="1">
    <citation type="submission" date="2015-09" db="EMBL/GenBank/DDBJ databases">
        <title>Sorangium comparison.</title>
        <authorList>
            <person name="Zaburannyi N."/>
            <person name="Bunk B."/>
            <person name="Overmann J."/>
            <person name="Mueller R."/>
        </authorList>
    </citation>
    <scope>NUCLEOTIDE SEQUENCE [LARGE SCALE GENOMIC DNA]</scope>
    <source>
        <strain evidence="5 6">So ceGT47</strain>
    </source>
</reference>
<evidence type="ECO:0000313" key="6">
    <source>
        <dbReference type="Proteomes" id="UP000295781"/>
    </source>
</evidence>
<name>A0A4P2PYS9_SORCE</name>
<protein>
    <recommendedName>
        <fullName evidence="4">PEGA domain-containing protein</fullName>
    </recommendedName>
</protein>
<evidence type="ECO:0000256" key="1">
    <source>
        <dbReference type="SAM" id="MobiDB-lite"/>
    </source>
</evidence>
<dbReference type="EMBL" id="CP012670">
    <property type="protein sequence ID" value="AUX22019.1"/>
    <property type="molecule type" value="Genomic_DNA"/>
</dbReference>
<gene>
    <name evidence="5" type="ORF">SOCEGT47_025200</name>
</gene>
<dbReference type="InterPro" id="IPR013229">
    <property type="entry name" value="PEGA"/>
</dbReference>
<keyword evidence="2" id="KW-0812">Transmembrane</keyword>
<feature type="transmembrane region" description="Helical" evidence="2">
    <location>
        <begin position="257"/>
        <end position="278"/>
    </location>
</feature>
<feature type="signal peptide" evidence="3">
    <location>
        <begin position="1"/>
        <end position="36"/>
    </location>
</feature>
<evidence type="ECO:0000256" key="2">
    <source>
        <dbReference type="SAM" id="Phobius"/>
    </source>
</evidence>
<evidence type="ECO:0000259" key="4">
    <source>
        <dbReference type="Pfam" id="PF08308"/>
    </source>
</evidence>
<keyword evidence="3" id="KW-0732">Signal</keyword>
<dbReference type="Pfam" id="PF08308">
    <property type="entry name" value="PEGA"/>
    <property type="match status" value="1"/>
</dbReference>
<organism evidence="5 6">
    <name type="scientific">Sorangium cellulosum</name>
    <name type="common">Polyangium cellulosum</name>
    <dbReference type="NCBI Taxonomy" id="56"/>
    <lineage>
        <taxon>Bacteria</taxon>
        <taxon>Pseudomonadati</taxon>
        <taxon>Myxococcota</taxon>
        <taxon>Polyangia</taxon>
        <taxon>Polyangiales</taxon>
        <taxon>Polyangiaceae</taxon>
        <taxon>Sorangium</taxon>
    </lineage>
</organism>
<accession>A0A4P2PYS9</accession>